<dbReference type="PANTHER" id="PTHR35936">
    <property type="entry name" value="MEMBRANE-BOUND LYTIC MUREIN TRANSGLYCOSYLASE F"/>
    <property type="match status" value="1"/>
</dbReference>
<evidence type="ECO:0000256" key="1">
    <source>
        <dbReference type="ARBA" id="ARBA00022729"/>
    </source>
</evidence>
<dbReference type="Gene3D" id="3.40.190.10">
    <property type="entry name" value="Periplasmic binding protein-like II"/>
    <property type="match status" value="2"/>
</dbReference>
<dbReference type="Pfam" id="PF00497">
    <property type="entry name" value="SBP_bac_3"/>
    <property type="match status" value="1"/>
</dbReference>
<dbReference type="RefSeq" id="WP_309481987.1">
    <property type="nucleotide sequence ID" value="NZ_CP133720.1"/>
</dbReference>
<proteinExistence type="predicted"/>
<dbReference type="InterPro" id="IPR001638">
    <property type="entry name" value="Solute-binding_3/MltF_N"/>
</dbReference>
<feature type="signal peptide" evidence="2">
    <location>
        <begin position="1"/>
        <end position="25"/>
    </location>
</feature>
<dbReference type="EMBL" id="CP133720">
    <property type="protein sequence ID" value="WMW80494.1"/>
    <property type="molecule type" value="Genomic_DNA"/>
</dbReference>
<keyword evidence="5" id="KW-1185">Reference proteome</keyword>
<reference evidence="4" key="1">
    <citation type="submission" date="2023-09" db="EMBL/GenBank/DDBJ databases">
        <title>Undibacterium sp. 20NA77.5 isolated from freshwater.</title>
        <authorList>
            <person name="Le V."/>
            <person name="Ko S.-R."/>
            <person name="Ahn C.-Y."/>
            <person name="Oh H.-M."/>
        </authorList>
    </citation>
    <scope>NUCLEOTIDE SEQUENCE</scope>
    <source>
        <strain evidence="4">20NA77.5</strain>
    </source>
</reference>
<gene>
    <name evidence="4" type="ORF">RF679_17920</name>
</gene>
<protein>
    <submittedName>
        <fullName evidence="4">ABC transporter substrate-binding protein</fullName>
    </submittedName>
</protein>
<evidence type="ECO:0000256" key="2">
    <source>
        <dbReference type="SAM" id="SignalP"/>
    </source>
</evidence>
<feature type="domain" description="Solute-binding protein family 3/N-terminal" evidence="3">
    <location>
        <begin position="31"/>
        <end position="256"/>
    </location>
</feature>
<sequence>MKLRFLAGLLLLVASNLVFSTNSQAQEKVVLYTISEFDAQGREVPLSKPNLQVLNYLESQLNIKFDLRRVPWKRAIENALSDGGILMGMSITQERRKKFAFSEPINGNANWLVTLCNRSFKYDRIEDLQGKTIGIVSSTSVSEEFDQHANKLFQIEHDTGAGIARLKKLALRRVDGLIWYGRIGNAKDIEESINTNYEVKKHETDKPFCVLPKPVSIVTNHFAMKIDASNNQILQRISAALLKGRKEGAIATLNLPN</sequence>
<dbReference type="SUPFAM" id="SSF53850">
    <property type="entry name" value="Periplasmic binding protein-like II"/>
    <property type="match status" value="1"/>
</dbReference>
<accession>A0ABY9RI00</accession>
<organism evidence="4 5">
    <name type="scientific">Undibacterium cyanobacteriorum</name>
    <dbReference type="NCBI Taxonomy" id="3073561"/>
    <lineage>
        <taxon>Bacteria</taxon>
        <taxon>Pseudomonadati</taxon>
        <taxon>Pseudomonadota</taxon>
        <taxon>Betaproteobacteria</taxon>
        <taxon>Burkholderiales</taxon>
        <taxon>Oxalobacteraceae</taxon>
        <taxon>Undibacterium</taxon>
    </lineage>
</organism>
<keyword evidence="1 2" id="KW-0732">Signal</keyword>
<dbReference type="Proteomes" id="UP001181355">
    <property type="component" value="Chromosome"/>
</dbReference>
<evidence type="ECO:0000313" key="5">
    <source>
        <dbReference type="Proteomes" id="UP001181355"/>
    </source>
</evidence>
<dbReference type="SMART" id="SM00062">
    <property type="entry name" value="PBPb"/>
    <property type="match status" value="1"/>
</dbReference>
<feature type="chain" id="PRO_5047038409" evidence="2">
    <location>
        <begin position="26"/>
        <end position="257"/>
    </location>
</feature>
<dbReference type="PANTHER" id="PTHR35936:SF19">
    <property type="entry name" value="AMINO-ACID-BINDING PROTEIN YXEM-RELATED"/>
    <property type="match status" value="1"/>
</dbReference>
<evidence type="ECO:0000313" key="4">
    <source>
        <dbReference type="EMBL" id="WMW80494.1"/>
    </source>
</evidence>
<name>A0ABY9RI00_9BURK</name>
<evidence type="ECO:0000259" key="3">
    <source>
        <dbReference type="SMART" id="SM00062"/>
    </source>
</evidence>